<evidence type="ECO:0000256" key="5">
    <source>
        <dbReference type="HAMAP-Rule" id="MF_03012"/>
    </source>
</evidence>
<dbReference type="KEGG" id="pif:PITG_08346"/>
<dbReference type="Proteomes" id="UP000006643">
    <property type="component" value="Unassembled WGS sequence"/>
</dbReference>
<protein>
    <recommendedName>
        <fullName evidence="5">Eukaryotic translation initiation factor 3 subunit M</fullName>
        <shortName evidence="5">eIF3m</shortName>
    </recommendedName>
</protein>
<comment type="function">
    <text evidence="5">Component of the eukaryotic translation initiation factor 3 (eIF-3) complex, which is involved in protein synthesis of a specialized repertoire of mRNAs and, together with other initiation factors, stimulates binding of mRNA and methionyl-tRNAi to the 40S ribosome. The eIF-3 complex specifically targets and initiates translation of a subset of mRNAs involved in cell proliferation.</text>
</comment>
<dbReference type="FunCoup" id="D0NAD8">
    <property type="interactions" value="721"/>
</dbReference>
<dbReference type="InterPro" id="IPR036390">
    <property type="entry name" value="WH_DNA-bd_sf"/>
</dbReference>
<keyword evidence="2 5" id="KW-0963">Cytoplasm</keyword>
<dbReference type="Pfam" id="PF01399">
    <property type="entry name" value="PCI"/>
    <property type="match status" value="1"/>
</dbReference>
<dbReference type="eggNOG" id="KOG2753">
    <property type="taxonomic scope" value="Eukaryota"/>
</dbReference>
<dbReference type="HAMAP" id="MF_03012">
    <property type="entry name" value="eIF3m"/>
    <property type="match status" value="1"/>
</dbReference>
<comment type="similarity">
    <text evidence="1">Belongs to the CSN7/EIF3M family. CSN7 subfamily.</text>
</comment>
<evidence type="ECO:0000313" key="7">
    <source>
        <dbReference type="EMBL" id="EEY54796.1"/>
    </source>
</evidence>
<organism evidence="7 8">
    <name type="scientific">Phytophthora infestans (strain T30-4)</name>
    <name type="common">Potato late blight agent</name>
    <dbReference type="NCBI Taxonomy" id="403677"/>
    <lineage>
        <taxon>Eukaryota</taxon>
        <taxon>Sar</taxon>
        <taxon>Stramenopiles</taxon>
        <taxon>Oomycota</taxon>
        <taxon>Peronosporomycetes</taxon>
        <taxon>Peronosporales</taxon>
        <taxon>Peronosporaceae</taxon>
        <taxon>Phytophthora</taxon>
    </lineage>
</organism>
<dbReference type="GO" id="GO:0001732">
    <property type="term" value="P:formation of cytoplasmic translation initiation complex"/>
    <property type="evidence" value="ECO:0007669"/>
    <property type="project" value="UniProtKB-UniRule"/>
</dbReference>
<keyword evidence="8" id="KW-1185">Reference proteome</keyword>
<dbReference type="VEuPathDB" id="FungiDB:PITG_08346"/>
<sequence>MSRPKFPQFVACAIGLVIYEVNKQRQQRRMTLAAQLKDWFRVLHIEPRVGASEEFIQRVLGEYGASVNLGWADVFIRIIFDPPTVTNLHNFSRFNIFIHRVDSALNIISINIFQQSRFNSMYDNRVLANKRLNTIRTHIPSVCLHAAGSLGRPSDSAKLTPQMAEVDVSSHCGYGVLNQNPPSLLTMATELVTYVSKLLPGSALPDLSADIKKKDFAPVVVAVQPKLPQLLALEAETDVEGAFALLFDVVLQVPNAQGEVLKILQVIKDDTKASAVLRLRVTAALFNKARTLPKVQLQALLNVLDLARSSNNIGLVAPYLTQVDTLLVTHTLNVEDRRVLLLAVANVLDQAGDKLKVLAVLEQYLATYEQGQVAKEQAKRAAQIVLQNPVASFLARVDLAANSVVQASLKGDKALELLEIVSTKTLKEYVAFQKNAAAVYKDNGLVEAELADTMRLFTLCTLPTGFQAIPYADVAAAVDVAEQDVEEWIVRAITAGVVNAKIDQLARTVTISRSLERRFGAEQWKEIDVKLQLYKKNVGGLLDIIRNARRAQEQQ</sequence>
<comment type="similarity">
    <text evidence="5">Belongs to the eIF-3 subunit M family.</text>
</comment>
<dbReference type="PANTHER" id="PTHR15350:SF2">
    <property type="entry name" value="EUKARYOTIC TRANSLATION INITIATION FACTOR 3 SUBUNIT M"/>
    <property type="match status" value="1"/>
</dbReference>
<dbReference type="PROSITE" id="PS50250">
    <property type="entry name" value="PCI"/>
    <property type="match status" value="1"/>
</dbReference>
<gene>
    <name evidence="7" type="ORF">PITG_08346</name>
</gene>
<evidence type="ECO:0000313" key="8">
    <source>
        <dbReference type="Proteomes" id="UP000006643"/>
    </source>
</evidence>
<reference evidence="8" key="1">
    <citation type="journal article" date="2009" name="Nature">
        <title>Genome sequence and analysis of the Irish potato famine pathogen Phytophthora infestans.</title>
        <authorList>
            <consortium name="The Broad Institute Genome Sequencing Platform"/>
            <person name="Haas B.J."/>
            <person name="Kamoun S."/>
            <person name="Zody M.C."/>
            <person name="Jiang R.H."/>
            <person name="Handsaker R.E."/>
            <person name="Cano L.M."/>
            <person name="Grabherr M."/>
            <person name="Kodira C.D."/>
            <person name="Raffaele S."/>
            <person name="Torto-Alalibo T."/>
            <person name="Bozkurt T.O."/>
            <person name="Ah-Fong A.M."/>
            <person name="Alvarado L."/>
            <person name="Anderson V.L."/>
            <person name="Armstrong M.R."/>
            <person name="Avrova A."/>
            <person name="Baxter L."/>
            <person name="Beynon J."/>
            <person name="Boevink P.C."/>
            <person name="Bollmann S.R."/>
            <person name="Bos J.I."/>
            <person name="Bulone V."/>
            <person name="Cai G."/>
            <person name="Cakir C."/>
            <person name="Carrington J.C."/>
            <person name="Chawner M."/>
            <person name="Conti L."/>
            <person name="Costanzo S."/>
            <person name="Ewan R."/>
            <person name="Fahlgren N."/>
            <person name="Fischbach M.A."/>
            <person name="Fugelstad J."/>
            <person name="Gilroy E.M."/>
            <person name="Gnerre S."/>
            <person name="Green P.J."/>
            <person name="Grenville-Briggs L.J."/>
            <person name="Griffith J."/>
            <person name="Grunwald N.J."/>
            <person name="Horn K."/>
            <person name="Horner N.R."/>
            <person name="Hu C.H."/>
            <person name="Huitema E."/>
            <person name="Jeong D.H."/>
            <person name="Jones A.M."/>
            <person name="Jones J.D."/>
            <person name="Jones R.W."/>
            <person name="Karlsson E.K."/>
            <person name="Kunjeti S.G."/>
            <person name="Lamour K."/>
            <person name="Liu Z."/>
            <person name="Ma L."/>
            <person name="Maclean D."/>
            <person name="Chibucos M.C."/>
            <person name="McDonald H."/>
            <person name="McWalters J."/>
            <person name="Meijer H.J."/>
            <person name="Morgan W."/>
            <person name="Morris P.F."/>
            <person name="Munro C.A."/>
            <person name="O'Neill K."/>
            <person name="Ospina-Giraldo M."/>
            <person name="Pinzon A."/>
            <person name="Pritchard L."/>
            <person name="Ramsahoye B."/>
            <person name="Ren Q."/>
            <person name="Restrepo S."/>
            <person name="Roy S."/>
            <person name="Sadanandom A."/>
            <person name="Savidor A."/>
            <person name="Schornack S."/>
            <person name="Schwartz D.C."/>
            <person name="Schumann U.D."/>
            <person name="Schwessinger B."/>
            <person name="Seyer L."/>
            <person name="Sharpe T."/>
            <person name="Silvar C."/>
            <person name="Song J."/>
            <person name="Studholme D.J."/>
            <person name="Sykes S."/>
            <person name="Thines M."/>
            <person name="van de Vondervoort P.J."/>
            <person name="Phuntumart V."/>
            <person name="Wawra S."/>
            <person name="Weide R."/>
            <person name="Win J."/>
            <person name="Young C."/>
            <person name="Zhou S."/>
            <person name="Fry W."/>
            <person name="Meyers B.C."/>
            <person name="van West P."/>
            <person name="Ristaino J."/>
            <person name="Govers F."/>
            <person name="Birch P.R."/>
            <person name="Whisson S.C."/>
            <person name="Judelson H.S."/>
            <person name="Nusbaum C."/>
        </authorList>
    </citation>
    <scope>NUCLEOTIDE SEQUENCE [LARGE SCALE GENOMIC DNA]</scope>
    <source>
        <strain evidence="8">T30-4</strain>
    </source>
</reference>
<keyword evidence="3 5" id="KW-0396">Initiation factor</keyword>
<dbReference type="OrthoDB" id="10267031at2759"/>
<dbReference type="GO" id="GO:0003743">
    <property type="term" value="F:translation initiation factor activity"/>
    <property type="evidence" value="ECO:0007669"/>
    <property type="project" value="UniProtKB-UniRule"/>
</dbReference>
<dbReference type="GO" id="GO:0033290">
    <property type="term" value="C:eukaryotic 48S preinitiation complex"/>
    <property type="evidence" value="ECO:0007669"/>
    <property type="project" value="UniProtKB-UniRule"/>
</dbReference>
<dbReference type="OMA" id="VCLKALW"/>
<name>D0NAD8_PHYIT</name>
<dbReference type="RefSeq" id="XP_002903741.1">
    <property type="nucleotide sequence ID" value="XM_002903695.1"/>
</dbReference>
<dbReference type="EMBL" id="DS028130">
    <property type="protein sequence ID" value="EEY54796.1"/>
    <property type="molecule type" value="Genomic_DNA"/>
</dbReference>
<dbReference type="InterPro" id="IPR027528">
    <property type="entry name" value="eIF3m"/>
</dbReference>
<dbReference type="HOGENOM" id="CLU_035254_2_2_1"/>
<dbReference type="GeneID" id="9475045"/>
<dbReference type="SUPFAM" id="SSF46785">
    <property type="entry name" value="Winged helix' DNA-binding domain"/>
    <property type="match status" value="1"/>
</dbReference>
<evidence type="ECO:0000256" key="3">
    <source>
        <dbReference type="ARBA" id="ARBA00022540"/>
    </source>
</evidence>
<dbReference type="GO" id="GO:0071541">
    <property type="term" value="C:eukaryotic translation initiation factor 3 complex, eIF3m"/>
    <property type="evidence" value="ECO:0007669"/>
    <property type="project" value="UniProtKB-UniRule"/>
</dbReference>
<comment type="subcellular location">
    <subcellularLocation>
        <location evidence="5">Cytoplasm</location>
    </subcellularLocation>
</comment>
<dbReference type="InterPro" id="IPR045237">
    <property type="entry name" value="COPS7/eIF3m"/>
</dbReference>
<dbReference type="PANTHER" id="PTHR15350">
    <property type="entry name" value="COP9 SIGNALOSOME COMPLEX SUBUNIT 7/DENDRITIC CELL PROTEIN GA17"/>
    <property type="match status" value="1"/>
</dbReference>
<comment type="subunit">
    <text evidence="5">Component of the eukaryotic translation initiation factor 3 (eIF-3) complex.</text>
</comment>
<evidence type="ECO:0000256" key="1">
    <source>
        <dbReference type="ARBA" id="ARBA00008482"/>
    </source>
</evidence>
<dbReference type="InParanoid" id="D0NAD8"/>
<dbReference type="AlphaFoldDB" id="D0NAD8"/>
<proteinExistence type="inferred from homology"/>
<evidence type="ECO:0000256" key="4">
    <source>
        <dbReference type="ARBA" id="ARBA00022917"/>
    </source>
</evidence>
<dbReference type="InterPro" id="IPR000717">
    <property type="entry name" value="PCI_dom"/>
</dbReference>
<feature type="domain" description="PCI" evidence="6">
    <location>
        <begin position="353"/>
        <end position="516"/>
    </location>
</feature>
<dbReference type="SMART" id="SM00088">
    <property type="entry name" value="PINT"/>
    <property type="match status" value="1"/>
</dbReference>
<dbReference type="GO" id="GO:0016282">
    <property type="term" value="C:eukaryotic 43S preinitiation complex"/>
    <property type="evidence" value="ECO:0007669"/>
    <property type="project" value="UniProtKB-UniRule"/>
</dbReference>
<evidence type="ECO:0000259" key="6">
    <source>
        <dbReference type="PROSITE" id="PS50250"/>
    </source>
</evidence>
<dbReference type="STRING" id="403677.D0NAD8"/>
<keyword evidence="4 5" id="KW-0648">Protein biosynthesis</keyword>
<accession>D0NAD8</accession>
<evidence type="ECO:0000256" key="2">
    <source>
        <dbReference type="ARBA" id="ARBA00022490"/>
    </source>
</evidence>